<dbReference type="EMBL" id="JAUSQX010000001">
    <property type="protein sequence ID" value="MDP9806625.1"/>
    <property type="molecule type" value="Genomic_DNA"/>
</dbReference>
<evidence type="ECO:0000256" key="1">
    <source>
        <dbReference type="SAM" id="MobiDB-lite"/>
    </source>
</evidence>
<evidence type="ECO:0000313" key="4">
    <source>
        <dbReference type="Proteomes" id="UP001243212"/>
    </source>
</evidence>
<keyword evidence="2" id="KW-0472">Membrane</keyword>
<feature type="compositionally biased region" description="Gly residues" evidence="1">
    <location>
        <begin position="622"/>
        <end position="633"/>
    </location>
</feature>
<accession>A0ABT9NHE5</accession>
<dbReference type="RefSeq" id="WP_307682836.1">
    <property type="nucleotide sequence ID" value="NZ_JAUSQX010000001.1"/>
</dbReference>
<feature type="region of interest" description="Disordered" evidence="1">
    <location>
        <begin position="617"/>
        <end position="643"/>
    </location>
</feature>
<proteinExistence type="predicted"/>
<dbReference type="Proteomes" id="UP001243212">
    <property type="component" value="Unassembled WGS sequence"/>
</dbReference>
<sequence length="643" mass="67955">MATHTPTSTLREPTTPAPRSRRGALAFLAALIIFLAGCGARISTNIDVDQEGAGSRTMSFVAQRDADAENALNGGYEAVDTSLKSHLPEELEFSGLTITDEEITGSFTLAFSSLEDYEAKVGKLLETGGVDLEPEIKIVTSDDALKSGFGYEENFTSSELLAWAPQALVADGVLEEENASSVIDGEDKTTLTYNGETFEQPYGGRLNIDEVEDGGFDGVHVELTPLANGTYDVVVRFERNGSVSDEERALDDEFFASLDLKDTSLDTDVDPSASGYQRTLSFTAGDKEDLINKSEAIFGENTTVFEDVENTSDLGMGRMEREFSGGIESSRLCASYCNETFGVVTPQGYESEYYPEGEMRTSSLNSFNLVFDKSITFESLNVVLDIGMSRSWTLTLDVVVDTEEFEPFLDGIEESLTPTQDGATMSTSDADGMRTYTISFNSYEGVGGPASNYTGGLIGAEEIDGIEKEWIDSDYEVKLVVYPHEFLGTAEIKSITGTINLGTGNSFDDYSNSWDVDGSTATFQTTSGYFDSFYGYASGPTQSALIGWIIAGVVLLVVVVLVIIFRKKIAAAFSKAGQSAKAASASAAAGAAAAGAAAGYQGEGSAGAYGTASPDGAASHGGAAGPGGAGSSGSGEFTEGDLR</sequence>
<keyword evidence="4" id="KW-1185">Reference proteome</keyword>
<name>A0ABT9NHE5_9ACTO</name>
<feature type="transmembrane region" description="Helical" evidence="2">
    <location>
        <begin position="545"/>
        <end position="565"/>
    </location>
</feature>
<organism evidence="3 4">
    <name type="scientific">Trueperella bonasi</name>
    <dbReference type="NCBI Taxonomy" id="312286"/>
    <lineage>
        <taxon>Bacteria</taxon>
        <taxon>Bacillati</taxon>
        <taxon>Actinomycetota</taxon>
        <taxon>Actinomycetes</taxon>
        <taxon>Actinomycetales</taxon>
        <taxon>Actinomycetaceae</taxon>
        <taxon>Trueperella</taxon>
    </lineage>
</organism>
<comment type="caution">
    <text evidence="3">The sequence shown here is derived from an EMBL/GenBank/DDBJ whole genome shotgun (WGS) entry which is preliminary data.</text>
</comment>
<gene>
    <name evidence="3" type="ORF">J2S70_001207</name>
</gene>
<keyword evidence="2" id="KW-1133">Transmembrane helix</keyword>
<reference evidence="3 4" key="1">
    <citation type="submission" date="2023-07" db="EMBL/GenBank/DDBJ databases">
        <title>Sequencing the genomes of 1000 actinobacteria strains.</title>
        <authorList>
            <person name="Klenk H.-P."/>
        </authorList>
    </citation>
    <scope>NUCLEOTIDE SEQUENCE [LARGE SCALE GENOMIC DNA]</scope>
    <source>
        <strain evidence="3 4">DSM 17163</strain>
    </source>
</reference>
<protein>
    <submittedName>
        <fullName evidence="3">Membrane protein</fullName>
    </submittedName>
</protein>
<evidence type="ECO:0000256" key="2">
    <source>
        <dbReference type="SAM" id="Phobius"/>
    </source>
</evidence>
<keyword evidence="2" id="KW-0812">Transmembrane</keyword>
<evidence type="ECO:0000313" key="3">
    <source>
        <dbReference type="EMBL" id="MDP9806625.1"/>
    </source>
</evidence>